<accession>A0A9P3GAX4</accession>
<organism evidence="4 5">
    <name type="scientific">Phanerochaete sordida</name>
    <dbReference type="NCBI Taxonomy" id="48140"/>
    <lineage>
        <taxon>Eukaryota</taxon>
        <taxon>Fungi</taxon>
        <taxon>Dikarya</taxon>
        <taxon>Basidiomycota</taxon>
        <taxon>Agaricomycotina</taxon>
        <taxon>Agaricomycetes</taxon>
        <taxon>Polyporales</taxon>
        <taxon>Phanerochaetaceae</taxon>
        <taxon>Phanerochaete</taxon>
    </lineage>
</organism>
<feature type="domain" description="HTH cro/C1-type" evidence="3">
    <location>
        <begin position="9"/>
        <end position="64"/>
    </location>
</feature>
<protein>
    <recommendedName>
        <fullName evidence="3">HTH cro/C1-type domain-containing protein</fullName>
    </recommendedName>
</protein>
<dbReference type="OrthoDB" id="3226546at2759"/>
<dbReference type="Proteomes" id="UP000703269">
    <property type="component" value="Unassembled WGS sequence"/>
</dbReference>
<evidence type="ECO:0000313" key="4">
    <source>
        <dbReference type="EMBL" id="GJE92422.1"/>
    </source>
</evidence>
<evidence type="ECO:0000313" key="5">
    <source>
        <dbReference type="Proteomes" id="UP000703269"/>
    </source>
</evidence>
<proteinExistence type="inferred from homology"/>
<comment type="similarity">
    <text evidence="1">Belongs to the MBF1 family.</text>
</comment>
<dbReference type="AlphaFoldDB" id="A0A9P3GAX4"/>
<reference evidence="4 5" key="1">
    <citation type="submission" date="2021-08" db="EMBL/GenBank/DDBJ databases">
        <title>Draft Genome Sequence of Phanerochaete sordida strain YK-624.</title>
        <authorList>
            <person name="Mori T."/>
            <person name="Dohra H."/>
            <person name="Suzuki T."/>
            <person name="Kawagishi H."/>
            <person name="Hirai H."/>
        </authorList>
    </citation>
    <scope>NUCLEOTIDE SEQUENCE [LARGE SCALE GENOMIC DNA]</scope>
    <source>
        <strain evidence="4 5">YK-624</strain>
    </source>
</reference>
<comment type="caution">
    <text evidence="4">The sequence shown here is derived from an EMBL/GenBank/DDBJ whole genome shotgun (WGS) entry which is preliminary data.</text>
</comment>
<sequence length="72" mass="7412">MAPNPQCAAVAAAKEKSGLSYADIAGKIGQSEQHVIDVCTGKTTPTKDEFDALARALNITAPPPHDAAHATK</sequence>
<dbReference type="SUPFAM" id="SSF47413">
    <property type="entry name" value="lambda repressor-like DNA-binding domains"/>
    <property type="match status" value="1"/>
</dbReference>
<name>A0A9P3GAX4_9APHY</name>
<dbReference type="GO" id="GO:0003677">
    <property type="term" value="F:DNA binding"/>
    <property type="evidence" value="ECO:0007669"/>
    <property type="project" value="InterPro"/>
</dbReference>
<dbReference type="CDD" id="cd00093">
    <property type="entry name" value="HTH_XRE"/>
    <property type="match status" value="1"/>
</dbReference>
<dbReference type="Pfam" id="PF01381">
    <property type="entry name" value="HTH_3"/>
    <property type="match status" value="1"/>
</dbReference>
<evidence type="ECO:0000256" key="2">
    <source>
        <dbReference type="ARBA" id="ARBA00035107"/>
    </source>
</evidence>
<dbReference type="InterPro" id="IPR010982">
    <property type="entry name" value="Lambda_DNA-bd_dom_sf"/>
</dbReference>
<comment type="function">
    <text evidence="2">Transcriptional coactivator that stimulates GCN4-dependent transcriptional activity by bridging the DNA-binding region of GCN4 and TBP (SPT15), thereby recruiting TBP to GCN4-bound promoters. Involved in induction of the ribosome quality control (RQC) pathway; a pathway that degrades nascent peptide chains during problematic translation. Required to prevent stalled ribosomes from frameshifting.</text>
</comment>
<evidence type="ECO:0000256" key="1">
    <source>
        <dbReference type="ARBA" id="ARBA00009802"/>
    </source>
</evidence>
<keyword evidence="5" id="KW-1185">Reference proteome</keyword>
<dbReference type="InterPro" id="IPR001387">
    <property type="entry name" value="Cro/C1-type_HTH"/>
</dbReference>
<gene>
    <name evidence="4" type="ORF">PsYK624_085760</name>
</gene>
<dbReference type="SMART" id="SM00530">
    <property type="entry name" value="HTH_XRE"/>
    <property type="match status" value="1"/>
</dbReference>
<dbReference type="EMBL" id="BPQB01000026">
    <property type="protein sequence ID" value="GJE92422.1"/>
    <property type="molecule type" value="Genomic_DNA"/>
</dbReference>
<dbReference type="Gene3D" id="1.10.260.40">
    <property type="entry name" value="lambda repressor-like DNA-binding domains"/>
    <property type="match status" value="1"/>
</dbReference>
<evidence type="ECO:0000259" key="3">
    <source>
        <dbReference type="SMART" id="SM00530"/>
    </source>
</evidence>